<feature type="active site" description="Proton acceptor" evidence="8">
    <location>
        <position position="220"/>
    </location>
</feature>
<comment type="similarity">
    <text evidence="2 8">Belongs to the diaminopimelate epimerase family.</text>
</comment>
<keyword evidence="6 8" id="KW-0413">Isomerase</keyword>
<feature type="binding site" evidence="8">
    <location>
        <begin position="211"/>
        <end position="212"/>
    </location>
    <ligand>
        <name>substrate</name>
    </ligand>
</feature>
<feature type="binding site" evidence="8">
    <location>
        <position position="65"/>
    </location>
    <ligand>
        <name>substrate</name>
    </ligand>
</feature>
<evidence type="ECO:0000256" key="1">
    <source>
        <dbReference type="ARBA" id="ARBA00005196"/>
    </source>
</evidence>
<comment type="function">
    <text evidence="8">Catalyzes the stereoinversion of LL-2,6-diaminopimelate (L,L-DAP) to meso-diaminopimelate (meso-DAP), a precursor of L-lysine and an essential component of the bacterial peptidoglycan.</text>
</comment>
<feature type="binding site" evidence="8">
    <location>
        <begin position="221"/>
        <end position="222"/>
    </location>
    <ligand>
        <name>substrate</name>
    </ligand>
</feature>
<evidence type="ECO:0000256" key="4">
    <source>
        <dbReference type="ARBA" id="ARBA00022605"/>
    </source>
</evidence>
<keyword evidence="4 8" id="KW-0028">Amino-acid biosynthesis</keyword>
<organism evidence="10 11">
    <name type="scientific">Candidatus Acutalibacter pullistercoris</name>
    <dbReference type="NCBI Taxonomy" id="2838418"/>
    <lineage>
        <taxon>Bacteria</taxon>
        <taxon>Bacillati</taxon>
        <taxon>Bacillota</taxon>
        <taxon>Clostridia</taxon>
        <taxon>Eubacteriales</taxon>
        <taxon>Acutalibacteraceae</taxon>
        <taxon>Acutalibacter</taxon>
    </lineage>
</organism>
<dbReference type="PANTHER" id="PTHR31689">
    <property type="entry name" value="DIAMINOPIMELATE EPIMERASE, CHLOROPLASTIC"/>
    <property type="match status" value="1"/>
</dbReference>
<reference evidence="10" key="2">
    <citation type="submission" date="2021-04" db="EMBL/GenBank/DDBJ databases">
        <authorList>
            <person name="Gilroy R."/>
        </authorList>
    </citation>
    <scope>NUCLEOTIDE SEQUENCE</scope>
    <source>
        <strain evidence="10">1282</strain>
    </source>
</reference>
<protein>
    <recommendedName>
        <fullName evidence="3 8">Diaminopimelate epimerase</fullName>
        <shortName evidence="8">DAP epimerase</shortName>
        <ecNumber evidence="3 8">5.1.1.7</ecNumber>
    </recommendedName>
    <alternativeName>
        <fullName evidence="8">PLP-independent amino acid racemase</fullName>
    </alternativeName>
</protein>
<feature type="binding site" evidence="8">
    <location>
        <begin position="75"/>
        <end position="76"/>
    </location>
    <ligand>
        <name>substrate</name>
    </ligand>
</feature>
<dbReference type="PROSITE" id="PS01326">
    <property type="entry name" value="DAP_EPIMERASE"/>
    <property type="match status" value="1"/>
</dbReference>
<proteinExistence type="inferred from homology"/>
<evidence type="ECO:0000256" key="8">
    <source>
        <dbReference type="HAMAP-Rule" id="MF_00197"/>
    </source>
</evidence>
<dbReference type="InterPro" id="IPR001653">
    <property type="entry name" value="DAP_epimerase_DapF"/>
</dbReference>
<feature type="site" description="Could be important to modulate the pK values of the two catalytic cysteine residues" evidence="8">
    <location>
        <position position="211"/>
    </location>
</feature>
<feature type="binding site" evidence="8">
    <location>
        <position position="160"/>
    </location>
    <ligand>
        <name>substrate</name>
    </ligand>
</feature>
<dbReference type="Gene3D" id="3.10.310.10">
    <property type="entry name" value="Diaminopimelate Epimerase, Chain A, domain 1"/>
    <property type="match status" value="2"/>
</dbReference>
<dbReference type="SUPFAM" id="SSF54506">
    <property type="entry name" value="Diaminopimelate epimerase-like"/>
    <property type="match status" value="1"/>
</dbReference>
<comment type="pathway">
    <text evidence="1 8">Amino-acid biosynthesis; L-lysine biosynthesis via DAP pathway; DL-2,6-diaminopimelate from LL-2,6-diaminopimelate: step 1/1.</text>
</comment>
<evidence type="ECO:0000313" key="11">
    <source>
        <dbReference type="Proteomes" id="UP000823915"/>
    </source>
</evidence>
<dbReference type="HAMAP" id="MF_00197">
    <property type="entry name" value="DAP_epimerase"/>
    <property type="match status" value="1"/>
</dbReference>
<evidence type="ECO:0000256" key="3">
    <source>
        <dbReference type="ARBA" id="ARBA00013080"/>
    </source>
</evidence>
<dbReference type="Pfam" id="PF01678">
    <property type="entry name" value="DAP_epimerase"/>
    <property type="match status" value="2"/>
</dbReference>
<feature type="binding site" evidence="8">
    <location>
        <position position="14"/>
    </location>
    <ligand>
        <name>substrate</name>
    </ligand>
</feature>
<dbReference type="AlphaFoldDB" id="A0A9D1YC33"/>
<comment type="catalytic activity">
    <reaction evidence="7 8">
        <text>(2S,6S)-2,6-diaminopimelate = meso-2,6-diaminopimelate</text>
        <dbReference type="Rhea" id="RHEA:15393"/>
        <dbReference type="ChEBI" id="CHEBI:57609"/>
        <dbReference type="ChEBI" id="CHEBI:57791"/>
        <dbReference type="EC" id="5.1.1.7"/>
    </reaction>
</comment>
<dbReference type="EC" id="5.1.1.7" evidence="3 8"/>
<evidence type="ECO:0000256" key="2">
    <source>
        <dbReference type="ARBA" id="ARBA00010219"/>
    </source>
</evidence>
<sequence>MSTLSFTKMQGCGNDYIYIDCFRQQVEDPAALAVKLSDRHKGIGGDGVILICPAEAADAKMRMFNLDGSEGNMCGNGIRCVAKYVVDRGIARGDTVRIETRSGVKTCQVHRETGLVTVDMGEAEFSPEDVPVKLPGEQVVGRRVRVAGGEYPITCVSMGNPHCVVFGGDPEELDLPALGPRFERDPLFPQGVNTEFIQVLDPHTLTMRVWERGSGETLACGTGACASVAAAIANGYCPAGEDVTVRLRGGELTIRVEGRRVWMTGEAVTVFQGTVEV</sequence>
<dbReference type="NCBIfam" id="TIGR00652">
    <property type="entry name" value="DapF"/>
    <property type="match status" value="1"/>
</dbReference>
<evidence type="ECO:0000313" key="10">
    <source>
        <dbReference type="EMBL" id="HIY26173.1"/>
    </source>
</evidence>
<feature type="site" description="Could be important to modulate the pK values of the two catalytic cysteine residues" evidence="8">
    <location>
        <position position="162"/>
    </location>
</feature>
<gene>
    <name evidence="8 10" type="primary">dapF</name>
    <name evidence="10" type="ORF">H9838_03260</name>
</gene>
<feature type="binding site" evidence="8">
    <location>
        <position position="193"/>
    </location>
    <ligand>
        <name>substrate</name>
    </ligand>
</feature>
<comment type="subcellular location">
    <subcellularLocation>
        <location evidence="8">Cytoplasm</location>
    </subcellularLocation>
</comment>
<accession>A0A9D1YC33</accession>
<comment type="subunit">
    <text evidence="8">Homodimer.</text>
</comment>
<evidence type="ECO:0000256" key="9">
    <source>
        <dbReference type="PROSITE-ProRule" id="PRU10125"/>
    </source>
</evidence>
<dbReference type="EMBL" id="DXDU01000054">
    <property type="protein sequence ID" value="HIY26173.1"/>
    <property type="molecule type" value="Genomic_DNA"/>
</dbReference>
<reference evidence="10" key="1">
    <citation type="journal article" date="2021" name="PeerJ">
        <title>Extensive microbial diversity within the chicken gut microbiome revealed by metagenomics and culture.</title>
        <authorList>
            <person name="Gilroy R."/>
            <person name="Ravi A."/>
            <person name="Getino M."/>
            <person name="Pursley I."/>
            <person name="Horton D.L."/>
            <person name="Alikhan N.F."/>
            <person name="Baker D."/>
            <person name="Gharbi K."/>
            <person name="Hall N."/>
            <person name="Watson M."/>
            <person name="Adriaenssens E.M."/>
            <person name="Foster-Nyarko E."/>
            <person name="Jarju S."/>
            <person name="Secka A."/>
            <person name="Antonio M."/>
            <person name="Oren A."/>
            <person name="Chaudhuri R.R."/>
            <person name="La Ragione R."/>
            <person name="Hildebrand F."/>
            <person name="Pallen M.J."/>
        </authorList>
    </citation>
    <scope>NUCLEOTIDE SEQUENCE</scope>
    <source>
        <strain evidence="10">1282</strain>
    </source>
</reference>
<dbReference type="GO" id="GO:0005829">
    <property type="term" value="C:cytosol"/>
    <property type="evidence" value="ECO:0007669"/>
    <property type="project" value="TreeGrafter"/>
</dbReference>
<dbReference type="PANTHER" id="PTHR31689:SF0">
    <property type="entry name" value="DIAMINOPIMELATE EPIMERASE"/>
    <property type="match status" value="1"/>
</dbReference>
<dbReference type="InterPro" id="IPR018510">
    <property type="entry name" value="DAP_epimerase_AS"/>
</dbReference>
<comment type="caution">
    <text evidence="8">Lacks conserved residue(s) required for the propagation of feature annotation.</text>
</comment>
<evidence type="ECO:0000256" key="7">
    <source>
        <dbReference type="ARBA" id="ARBA00051712"/>
    </source>
</evidence>
<dbReference type="GO" id="GO:0009089">
    <property type="term" value="P:lysine biosynthetic process via diaminopimelate"/>
    <property type="evidence" value="ECO:0007669"/>
    <property type="project" value="UniProtKB-UniRule"/>
</dbReference>
<dbReference type="GO" id="GO:0008837">
    <property type="term" value="F:diaminopimelate epimerase activity"/>
    <property type="evidence" value="ECO:0007669"/>
    <property type="project" value="UniProtKB-UniRule"/>
</dbReference>
<keyword evidence="8" id="KW-0963">Cytoplasm</keyword>
<comment type="caution">
    <text evidence="10">The sequence shown here is derived from an EMBL/GenBank/DDBJ whole genome shotgun (WGS) entry which is preliminary data.</text>
</comment>
<dbReference type="Proteomes" id="UP000823915">
    <property type="component" value="Unassembled WGS sequence"/>
</dbReference>
<evidence type="ECO:0000256" key="5">
    <source>
        <dbReference type="ARBA" id="ARBA00023154"/>
    </source>
</evidence>
<evidence type="ECO:0000256" key="6">
    <source>
        <dbReference type="ARBA" id="ARBA00023235"/>
    </source>
</evidence>
<feature type="active site" evidence="9">
    <location>
        <position position="74"/>
    </location>
</feature>
<keyword evidence="5 8" id="KW-0457">Lysine biosynthesis</keyword>
<feature type="active site" description="Proton donor" evidence="8">
    <location>
        <position position="74"/>
    </location>
</feature>
<name>A0A9D1YC33_9FIRM</name>